<evidence type="ECO:0000256" key="2">
    <source>
        <dbReference type="ARBA" id="ARBA00005641"/>
    </source>
</evidence>
<dbReference type="OMA" id="IMRTINT"/>
<evidence type="ECO:0000256" key="11">
    <source>
        <dbReference type="ARBA" id="ARBA00023316"/>
    </source>
</evidence>
<evidence type="ECO:0000256" key="15">
    <source>
        <dbReference type="ARBA" id="ARBA00041260"/>
    </source>
</evidence>
<dbReference type="GO" id="GO:0005886">
    <property type="term" value="C:plasma membrane"/>
    <property type="evidence" value="ECO:0007669"/>
    <property type="project" value="UniProtKB-SubCell"/>
</dbReference>
<evidence type="ECO:0000256" key="7">
    <source>
        <dbReference type="ARBA" id="ARBA00022989"/>
    </source>
</evidence>
<dbReference type="GO" id="GO:0009251">
    <property type="term" value="P:glucan catabolic process"/>
    <property type="evidence" value="ECO:0007669"/>
    <property type="project" value="TreeGrafter"/>
</dbReference>
<dbReference type="InterPro" id="IPR050386">
    <property type="entry name" value="Glycosyl_hydrolase_5"/>
</dbReference>
<evidence type="ECO:0000259" key="18">
    <source>
        <dbReference type="Pfam" id="PF00150"/>
    </source>
</evidence>
<evidence type="ECO:0000256" key="10">
    <source>
        <dbReference type="ARBA" id="ARBA00023295"/>
    </source>
</evidence>
<feature type="domain" description="Glycoside hydrolase family 5" evidence="18">
    <location>
        <begin position="87"/>
        <end position="370"/>
    </location>
</feature>
<evidence type="ECO:0000256" key="17">
    <source>
        <dbReference type="SAM" id="SignalP"/>
    </source>
</evidence>
<dbReference type="STRING" id="1156394.T0R670"/>
<dbReference type="EC" id="3.2.1.58" evidence="14"/>
<keyword evidence="10 16" id="KW-0326">Glycosidase</keyword>
<comment type="subcellular location">
    <subcellularLocation>
        <location evidence="1">Cell membrane</location>
        <topology evidence="1">Single-pass type II membrane protein</topology>
    </subcellularLocation>
</comment>
<comment type="catalytic activity">
    <reaction evidence="12">
        <text>Successive hydrolysis of beta-D-glucose units from the non-reducing ends of (1-&gt;3)-beta-D-glucans, releasing alpha-glucose.</text>
        <dbReference type="EC" id="3.2.1.58"/>
    </reaction>
</comment>
<keyword evidence="17" id="KW-0732">Signal</keyword>
<dbReference type="GO" id="GO:0071555">
    <property type="term" value="P:cell wall organization"/>
    <property type="evidence" value="ECO:0007669"/>
    <property type="project" value="UniProtKB-KW"/>
</dbReference>
<evidence type="ECO:0000256" key="5">
    <source>
        <dbReference type="ARBA" id="ARBA00022801"/>
    </source>
</evidence>
<dbReference type="VEuPathDB" id="FungiDB:SDRG_00161"/>
<dbReference type="GO" id="GO:0009986">
    <property type="term" value="C:cell surface"/>
    <property type="evidence" value="ECO:0007669"/>
    <property type="project" value="TreeGrafter"/>
</dbReference>
<evidence type="ECO:0000313" key="20">
    <source>
        <dbReference type="Proteomes" id="UP000030762"/>
    </source>
</evidence>
<keyword evidence="20" id="KW-1185">Reference proteome</keyword>
<evidence type="ECO:0000256" key="12">
    <source>
        <dbReference type="ARBA" id="ARBA00036824"/>
    </source>
</evidence>
<evidence type="ECO:0000256" key="6">
    <source>
        <dbReference type="ARBA" id="ARBA00022968"/>
    </source>
</evidence>
<keyword evidence="9" id="KW-0325">Glycoprotein</keyword>
<dbReference type="GO" id="GO:0005576">
    <property type="term" value="C:extracellular region"/>
    <property type="evidence" value="ECO:0007669"/>
    <property type="project" value="TreeGrafter"/>
</dbReference>
<sequence>MFKSLFAFATLALIGSIANISFTSVGVSAGNYGHHRGVNLGGWLVLERWITPDSPIYTESGLTGDVVEHGQYQIMKALGHARGDPLMERHWATFYTEADFRDIKAAGLDMVRIPVGYWLLNDAPATKARRSVAGNTTDDASVLAPGSLAYLDKAFRWARKYQLKVLVGVHAAMGSQNGEQHSAASTIRKIQWFDKAGNIDNTLDLVEFLVDRYQYHAAFLGIGLLNEPQHGNDPTRFAQLKQYYKDAHRIIRRELGSDCIITFSTAFNEKPEFDAEWRVFLKHDPNVWAEVHKYYIWGFEGQNFDKIKAYVKDHEAKWIKEWTGAPLFFGEWSIANHEDTFVLNDAQKTQYANLVTNVFRPAHWTYWTWKFWADPNSYVAWNMKTLFQRKIMTSAMLGN</sequence>
<name>T0R670_SAPDV</name>
<accession>T0R670</accession>
<dbReference type="PANTHER" id="PTHR31297:SF34">
    <property type="entry name" value="GLUCAN 1,3-BETA-GLUCOSIDASE 2"/>
    <property type="match status" value="1"/>
</dbReference>
<dbReference type="InterPro" id="IPR001547">
    <property type="entry name" value="Glyco_hydro_5"/>
</dbReference>
<dbReference type="AlphaFoldDB" id="T0R670"/>
<dbReference type="RefSeq" id="XP_008603849.1">
    <property type="nucleotide sequence ID" value="XM_008605627.1"/>
</dbReference>
<keyword evidence="11" id="KW-0961">Cell wall biogenesis/degradation</keyword>
<protein>
    <recommendedName>
        <fullName evidence="14">glucan 1,3-beta-glucosidase</fullName>
        <ecNumber evidence="14">3.2.1.58</ecNumber>
    </recommendedName>
    <alternativeName>
        <fullName evidence="15">Exo-1,3-beta-glucanase D</fullName>
    </alternativeName>
</protein>
<proteinExistence type="inferred from homology"/>
<dbReference type="InParanoid" id="T0R670"/>
<dbReference type="Pfam" id="PF00150">
    <property type="entry name" value="Cellulase"/>
    <property type="match status" value="1"/>
</dbReference>
<keyword evidence="4" id="KW-0812">Transmembrane</keyword>
<dbReference type="PANTHER" id="PTHR31297">
    <property type="entry name" value="GLUCAN ENDO-1,6-BETA-GLUCOSIDASE B"/>
    <property type="match status" value="1"/>
</dbReference>
<dbReference type="OrthoDB" id="1887033at2759"/>
<dbReference type="Proteomes" id="UP000030762">
    <property type="component" value="Unassembled WGS sequence"/>
</dbReference>
<dbReference type="SUPFAM" id="SSF51445">
    <property type="entry name" value="(Trans)glycosidases"/>
    <property type="match status" value="1"/>
</dbReference>
<dbReference type="GeneID" id="19940888"/>
<feature type="chain" id="PRO_5004583785" description="glucan 1,3-beta-glucosidase" evidence="17">
    <location>
        <begin position="30"/>
        <end position="399"/>
    </location>
</feature>
<feature type="signal peptide" evidence="17">
    <location>
        <begin position="1"/>
        <end position="29"/>
    </location>
</feature>
<keyword evidence="7" id="KW-1133">Transmembrane helix</keyword>
<comment type="similarity">
    <text evidence="2 16">Belongs to the glycosyl hydrolase 5 (cellulase A) family.</text>
</comment>
<reference evidence="19 20" key="1">
    <citation type="submission" date="2012-04" db="EMBL/GenBank/DDBJ databases">
        <title>The Genome Sequence of Saprolegnia declina VS20.</title>
        <authorList>
            <consortium name="The Broad Institute Genome Sequencing Platform"/>
            <person name="Russ C."/>
            <person name="Nusbaum C."/>
            <person name="Tyler B."/>
            <person name="van West P."/>
            <person name="Dieguez-Uribeondo J."/>
            <person name="de Bruijn I."/>
            <person name="Tripathy S."/>
            <person name="Jiang R."/>
            <person name="Young S.K."/>
            <person name="Zeng Q."/>
            <person name="Gargeya S."/>
            <person name="Fitzgerald M."/>
            <person name="Haas B."/>
            <person name="Abouelleil A."/>
            <person name="Alvarado L."/>
            <person name="Arachchi H.M."/>
            <person name="Berlin A."/>
            <person name="Chapman S.B."/>
            <person name="Goldberg J."/>
            <person name="Griggs A."/>
            <person name="Gujja S."/>
            <person name="Hansen M."/>
            <person name="Howarth C."/>
            <person name="Imamovic A."/>
            <person name="Larimer J."/>
            <person name="McCowen C."/>
            <person name="Montmayeur A."/>
            <person name="Murphy C."/>
            <person name="Neiman D."/>
            <person name="Pearson M."/>
            <person name="Priest M."/>
            <person name="Roberts A."/>
            <person name="Saif S."/>
            <person name="Shea T."/>
            <person name="Sisk P."/>
            <person name="Sykes S."/>
            <person name="Wortman J."/>
            <person name="Nusbaum C."/>
            <person name="Birren B."/>
        </authorList>
    </citation>
    <scope>NUCLEOTIDE SEQUENCE [LARGE SCALE GENOMIC DNA]</scope>
    <source>
        <strain evidence="19 20">VS20</strain>
    </source>
</reference>
<dbReference type="Gene3D" id="3.20.20.80">
    <property type="entry name" value="Glycosidases"/>
    <property type="match status" value="1"/>
</dbReference>
<comment type="function">
    <text evidence="13">Glucosidase involved in the degradation of cellulosic biomass. Active on lichenan.</text>
</comment>
<keyword evidence="5 16" id="KW-0378">Hydrolase</keyword>
<organism evidence="19 20">
    <name type="scientific">Saprolegnia diclina (strain VS20)</name>
    <dbReference type="NCBI Taxonomy" id="1156394"/>
    <lineage>
        <taxon>Eukaryota</taxon>
        <taxon>Sar</taxon>
        <taxon>Stramenopiles</taxon>
        <taxon>Oomycota</taxon>
        <taxon>Saprolegniomycetes</taxon>
        <taxon>Saprolegniales</taxon>
        <taxon>Saprolegniaceae</taxon>
        <taxon>Saprolegnia</taxon>
    </lineage>
</organism>
<dbReference type="InterPro" id="IPR017853">
    <property type="entry name" value="GH"/>
</dbReference>
<keyword evidence="8" id="KW-0472">Membrane</keyword>
<dbReference type="GO" id="GO:0004338">
    <property type="term" value="F:glucan exo-1,3-beta-glucosidase activity"/>
    <property type="evidence" value="ECO:0007669"/>
    <property type="project" value="UniProtKB-EC"/>
</dbReference>
<dbReference type="EMBL" id="JH767132">
    <property type="protein sequence ID" value="EQC42426.1"/>
    <property type="molecule type" value="Genomic_DNA"/>
</dbReference>
<evidence type="ECO:0000256" key="9">
    <source>
        <dbReference type="ARBA" id="ARBA00023180"/>
    </source>
</evidence>
<dbReference type="eggNOG" id="ENOG502QPYU">
    <property type="taxonomic scope" value="Eukaryota"/>
</dbReference>
<evidence type="ECO:0000256" key="3">
    <source>
        <dbReference type="ARBA" id="ARBA00022475"/>
    </source>
</evidence>
<evidence type="ECO:0000313" key="19">
    <source>
        <dbReference type="EMBL" id="EQC42426.1"/>
    </source>
</evidence>
<evidence type="ECO:0000256" key="8">
    <source>
        <dbReference type="ARBA" id="ARBA00023136"/>
    </source>
</evidence>
<evidence type="ECO:0000256" key="1">
    <source>
        <dbReference type="ARBA" id="ARBA00004401"/>
    </source>
</evidence>
<evidence type="ECO:0000256" key="14">
    <source>
        <dbReference type="ARBA" id="ARBA00038929"/>
    </source>
</evidence>
<keyword evidence="6" id="KW-0735">Signal-anchor</keyword>
<evidence type="ECO:0000256" key="4">
    <source>
        <dbReference type="ARBA" id="ARBA00022692"/>
    </source>
</evidence>
<evidence type="ECO:0000256" key="13">
    <source>
        <dbReference type="ARBA" id="ARBA00037126"/>
    </source>
</evidence>
<keyword evidence="3" id="KW-1003">Cell membrane</keyword>
<evidence type="ECO:0000256" key="16">
    <source>
        <dbReference type="RuleBase" id="RU361153"/>
    </source>
</evidence>
<gene>
    <name evidence="19" type="ORF">SDRG_00161</name>
</gene>